<feature type="region of interest" description="Disordered" evidence="5">
    <location>
        <begin position="660"/>
        <end position="738"/>
    </location>
</feature>
<keyword evidence="3" id="KW-0539">Nucleus</keyword>
<name>A0A2Z6S4W5_9GLOM</name>
<keyword evidence="8" id="KW-1185">Reference proteome</keyword>
<feature type="region of interest" description="Disordered" evidence="5">
    <location>
        <begin position="29"/>
        <end position="62"/>
    </location>
</feature>
<dbReference type="PANTHER" id="PTHR14150:SF12">
    <property type="entry name" value="U3 SMALL NUCLEOLAR RNA-ASSOCIATED PROTEIN 14 HOMOLOG A"/>
    <property type="match status" value="1"/>
</dbReference>
<feature type="coiled-coil region" evidence="4">
    <location>
        <begin position="400"/>
        <end position="427"/>
    </location>
</feature>
<dbReference type="AlphaFoldDB" id="A0A2Z6S4W5"/>
<gene>
    <name evidence="7" type="ORF">RCL2_001290900</name>
    <name evidence="6" type="ORF">RclHR1_07800006</name>
</gene>
<feature type="region of interest" description="Disordered" evidence="5">
    <location>
        <begin position="523"/>
        <end position="547"/>
    </location>
</feature>
<accession>A0A2Z6S4W5</accession>
<evidence type="ECO:0000313" key="8">
    <source>
        <dbReference type="Proteomes" id="UP000247702"/>
    </source>
</evidence>
<feature type="compositionally biased region" description="Basic and acidic residues" evidence="5">
    <location>
        <begin position="154"/>
        <end position="165"/>
    </location>
</feature>
<feature type="region of interest" description="Disordered" evidence="5">
    <location>
        <begin position="755"/>
        <end position="790"/>
    </location>
</feature>
<feature type="compositionally biased region" description="Polar residues" evidence="5">
    <location>
        <begin position="672"/>
        <end position="686"/>
    </location>
</feature>
<proteinExistence type="predicted"/>
<feature type="region of interest" description="Disordered" evidence="5">
    <location>
        <begin position="91"/>
        <end position="112"/>
    </location>
</feature>
<dbReference type="PANTHER" id="PTHR14150">
    <property type="entry name" value="U3 SMALL NUCLEOLAR RNA-ASSOCIATED PROTEIN 14"/>
    <property type="match status" value="1"/>
</dbReference>
<dbReference type="Proteomes" id="UP000247702">
    <property type="component" value="Unassembled WGS sequence"/>
</dbReference>
<feature type="region of interest" description="Disordered" evidence="5">
    <location>
        <begin position="129"/>
        <end position="190"/>
    </location>
</feature>
<evidence type="ECO:0000256" key="1">
    <source>
        <dbReference type="ARBA" id="ARBA00004604"/>
    </source>
</evidence>
<feature type="compositionally biased region" description="Low complexity" evidence="5">
    <location>
        <begin position="700"/>
        <end position="717"/>
    </location>
</feature>
<evidence type="ECO:0000256" key="4">
    <source>
        <dbReference type="SAM" id="Coils"/>
    </source>
</evidence>
<organism evidence="6 8">
    <name type="scientific">Rhizophagus clarus</name>
    <dbReference type="NCBI Taxonomy" id="94130"/>
    <lineage>
        <taxon>Eukaryota</taxon>
        <taxon>Fungi</taxon>
        <taxon>Fungi incertae sedis</taxon>
        <taxon>Mucoromycota</taxon>
        <taxon>Glomeromycotina</taxon>
        <taxon>Glomeromycetes</taxon>
        <taxon>Glomerales</taxon>
        <taxon>Glomeraceae</taxon>
        <taxon>Rhizophagus</taxon>
    </lineage>
</organism>
<comment type="subcellular location">
    <subcellularLocation>
        <location evidence="1">Nucleus</location>
        <location evidence="1">Nucleolus</location>
    </subcellularLocation>
</comment>
<feature type="compositionally biased region" description="Basic and acidic residues" evidence="5">
    <location>
        <begin position="759"/>
        <end position="785"/>
    </location>
</feature>
<evidence type="ECO:0000256" key="5">
    <source>
        <dbReference type="SAM" id="MobiDB-lite"/>
    </source>
</evidence>
<dbReference type="OrthoDB" id="277439at2759"/>
<feature type="compositionally biased region" description="Polar residues" evidence="5">
    <location>
        <begin position="29"/>
        <end position="44"/>
    </location>
</feature>
<sequence length="964" mass="110990">MGKKKITKFSSKLRVSFDENSIKTSKNLEASLATNSKKSQPKNLSKSKQRRNSNKIFGNDIFEIEQETEHERRRKNIDEIESYEYVGVDKIEKKDDEEIDSDEAFNDSDEERFEHFIFRGSNQKEIKKRLDEGIDLDETDDDSGEENESDDDDKLDKEYQEDESRITGINVEGFVGFGDSDSDKDETDEEIKALIEDEEDNDTQEIDDGIKADNLASFIGSLDKKRKRTIDDEMNSFDKPKKQLKERTEAYKESEYNLATRESSNIRKKIDLSDLIGSIQEETGFSGLKQKLASLESGGNKGTYKEPLPAPLPLRIQERLNRRAAYEKTKKDITKWEPIVKQNREAEHLKFPINAPLPHRQTNNVLVATFQPSTEFEKEVNSILAENGVKEKNLQQYEELQMSKLSVEEVEKRVKELRKMRELAFREEIKARRIAKIKSKTYRKIRKKEKNKLSLKQLAELDPKLAREEQLRLETSRAQERMTLKHKNTSKWAKQALKHGHHNLESRQAITEQLRRHEELKRKIHDLGSDEELDDSSSENSDVENEDDIDVIKAKAFDELAQLEQKESGNEEEMKGLFGMKFMRIATEREKRCTQGMIDDFIEDLENEENATKEVKKEPKESSITHVGNNPGRMVFGRSIEKSISEHKVDIKKLSKSIFDLESSPSEESKEANNQTESINDYSMETNFEEENPWLQTDTSKILSSSKKNNKGIINENNRSDKMVSKLKKLKQGDQSQDGIEIDIDKVLAIGSVQMAENKSNEKEDSSIPRSDDTTNEKSKFKSVEEISDDTPDVETNFVHAKDSIAFSQRELVARAFANDNVIEEFEAEKQAIIEEDEPKEQDLTLPGWGSWGGKGVKKPKKKKLVLAKPLPGGIEASKRKDVKLQHVIINEKRIKKAKKYLSTSIPHPFETYEQYERSLRTPLGTEWNTQEVFQKVVTPRIITKMGTVIDPLNVLFPTSDLDE</sequence>
<feature type="compositionally biased region" description="Acidic residues" evidence="5">
    <location>
        <begin position="529"/>
        <end position="547"/>
    </location>
</feature>
<dbReference type="EMBL" id="BLAL01000158">
    <property type="protein sequence ID" value="GES85809.1"/>
    <property type="molecule type" value="Genomic_DNA"/>
</dbReference>
<protein>
    <submittedName>
        <fullName evidence="7">Utp14-domain-containing protein</fullName>
    </submittedName>
</protein>
<evidence type="ECO:0000256" key="2">
    <source>
        <dbReference type="ARBA" id="ARBA00022553"/>
    </source>
</evidence>
<dbReference type="STRING" id="94130.A0A2Z6S4W5"/>
<keyword evidence="2" id="KW-0597">Phosphoprotein</keyword>
<dbReference type="GO" id="GO:0032040">
    <property type="term" value="C:small-subunit processome"/>
    <property type="evidence" value="ECO:0007669"/>
    <property type="project" value="InterPro"/>
</dbReference>
<feature type="region of interest" description="Disordered" evidence="5">
    <location>
        <begin position="610"/>
        <end position="635"/>
    </location>
</feature>
<dbReference type="Pfam" id="PF04615">
    <property type="entry name" value="Utp14"/>
    <property type="match status" value="1"/>
</dbReference>
<feature type="compositionally biased region" description="Acidic residues" evidence="5">
    <location>
        <begin position="97"/>
        <end position="111"/>
    </location>
</feature>
<comment type="caution">
    <text evidence="6">The sequence shown here is derived from an EMBL/GenBank/DDBJ whole genome shotgun (WGS) entry which is preliminary data.</text>
</comment>
<dbReference type="EMBL" id="BEXD01004182">
    <property type="protein sequence ID" value="GBC07953.1"/>
    <property type="molecule type" value="Genomic_DNA"/>
</dbReference>
<reference evidence="7" key="2">
    <citation type="submission" date="2019-10" db="EMBL/GenBank/DDBJ databases">
        <title>Conservation and host-specific expression of non-tandemly repeated heterogenous ribosome RNA gene in arbuscular mycorrhizal fungi.</title>
        <authorList>
            <person name="Maeda T."/>
            <person name="Kobayashi Y."/>
            <person name="Nakagawa T."/>
            <person name="Ezawa T."/>
            <person name="Yamaguchi K."/>
            <person name="Bino T."/>
            <person name="Nishimoto Y."/>
            <person name="Shigenobu S."/>
            <person name="Kawaguchi M."/>
        </authorList>
    </citation>
    <scope>NUCLEOTIDE SEQUENCE</scope>
    <source>
        <strain evidence="7">HR1</strain>
    </source>
</reference>
<dbReference type="Proteomes" id="UP000615446">
    <property type="component" value="Unassembled WGS sequence"/>
</dbReference>
<keyword evidence="4" id="KW-0175">Coiled coil</keyword>
<evidence type="ECO:0000256" key="3">
    <source>
        <dbReference type="ARBA" id="ARBA00023242"/>
    </source>
</evidence>
<evidence type="ECO:0000313" key="7">
    <source>
        <dbReference type="EMBL" id="GES85809.1"/>
    </source>
</evidence>
<reference evidence="6 8" key="1">
    <citation type="submission" date="2017-11" db="EMBL/GenBank/DDBJ databases">
        <title>The genome of Rhizophagus clarus HR1 reveals common genetic basis of auxotrophy among arbuscular mycorrhizal fungi.</title>
        <authorList>
            <person name="Kobayashi Y."/>
        </authorList>
    </citation>
    <scope>NUCLEOTIDE SEQUENCE [LARGE SCALE GENOMIC DNA]</scope>
    <source>
        <strain evidence="6 8">HR1</strain>
    </source>
</reference>
<dbReference type="GO" id="GO:0006364">
    <property type="term" value="P:rRNA processing"/>
    <property type="evidence" value="ECO:0007669"/>
    <property type="project" value="InterPro"/>
</dbReference>
<evidence type="ECO:0000313" key="6">
    <source>
        <dbReference type="EMBL" id="GBC07953.1"/>
    </source>
</evidence>
<feature type="compositionally biased region" description="Basic and acidic residues" evidence="5">
    <location>
        <begin position="610"/>
        <end position="623"/>
    </location>
</feature>
<feature type="compositionally biased region" description="Acidic residues" evidence="5">
    <location>
        <begin position="133"/>
        <end position="153"/>
    </location>
</feature>
<dbReference type="InterPro" id="IPR006709">
    <property type="entry name" value="SSU_processome_Utp14"/>
</dbReference>
<feature type="compositionally biased region" description="Acidic residues" evidence="5">
    <location>
        <begin position="180"/>
        <end position="189"/>
    </location>
</feature>